<protein>
    <recommendedName>
        <fullName evidence="1">UPF0276 protein TBH_C2370</fullName>
    </recommendedName>
</protein>
<dbReference type="InterPro" id="IPR007801">
    <property type="entry name" value="MbnB/TglH/ChrH"/>
</dbReference>
<dbReference type="RefSeq" id="WP_041068728.1">
    <property type="nucleotide sequence ID" value="NZ_AP012273.1"/>
</dbReference>
<name>A0A7U6JK85_9GAMM</name>
<dbReference type="InterPro" id="IPR036237">
    <property type="entry name" value="Xyl_isomerase-like_sf"/>
</dbReference>
<evidence type="ECO:0000256" key="1">
    <source>
        <dbReference type="HAMAP-Rule" id="MF_00697"/>
    </source>
</evidence>
<dbReference type="Proteomes" id="UP000031631">
    <property type="component" value="Chromosome"/>
</dbReference>
<dbReference type="NCBIfam" id="NF003818">
    <property type="entry name" value="PRK05409.1"/>
    <property type="match status" value="1"/>
</dbReference>
<dbReference type="PANTHER" id="PTHR42194:SF1">
    <property type="entry name" value="UPF0276 PROTEIN HI_1600"/>
    <property type="match status" value="1"/>
</dbReference>
<dbReference type="HAMAP" id="MF_00697">
    <property type="entry name" value="UPF0276"/>
    <property type="match status" value="1"/>
</dbReference>
<dbReference type="EMBL" id="AP012273">
    <property type="protein sequence ID" value="BAO45280.1"/>
    <property type="molecule type" value="Genomic_DNA"/>
</dbReference>
<organism evidence="2 3">
    <name type="scientific">Thiolapillus brandeum</name>
    <dbReference type="NCBI Taxonomy" id="1076588"/>
    <lineage>
        <taxon>Bacteria</taxon>
        <taxon>Pseudomonadati</taxon>
        <taxon>Pseudomonadota</taxon>
        <taxon>Gammaproteobacteria</taxon>
        <taxon>Chromatiales</taxon>
        <taxon>Sedimenticolaceae</taxon>
        <taxon>Thiolapillus</taxon>
    </lineage>
</organism>
<dbReference type="SUPFAM" id="SSF51658">
    <property type="entry name" value="Xylose isomerase-like"/>
    <property type="match status" value="1"/>
</dbReference>
<evidence type="ECO:0000313" key="2">
    <source>
        <dbReference type="EMBL" id="BAO45280.1"/>
    </source>
</evidence>
<proteinExistence type="inferred from homology"/>
<dbReference type="Gene3D" id="3.20.20.150">
    <property type="entry name" value="Divalent-metal-dependent TIM barrel enzymes"/>
    <property type="match status" value="1"/>
</dbReference>
<sequence>MNRPFLGFGLGLRKEHYEAVLNDHPPVDWFEILSENYMVAGGKPLHYLDRIRQDYPMVMHGVSLSIGSADPLNMEYLQDLRKLADRVQPEWISDHLCWTGVGGHNFHDLLPMPYTREIVDHVAERISRVQDVLGRRILMENLSSYVSFENSEMSEWEFVTEVLRKADCLLLLDVNNVYVSSINHGFDPMQYIRGVPSDRVWQIHLAGHTTNASGKIMIDTHDMPIRDEVMALYGNTCDLLGPVSTMIERDDNIPPLPELLEELQQVRITAHQSRGADS</sequence>
<dbReference type="KEGG" id="tbn:TBH_C2370"/>
<reference evidence="2 3" key="1">
    <citation type="journal article" date="2014" name="PLoS ONE">
        <title>Physiological and genomic features of a novel sulfur-oxidizing gammaproteobacterium belonging to a previously uncultivated symbiotic lineage isolated from a hydrothermal vent.</title>
        <authorList>
            <person name="Nunoura T."/>
            <person name="Takaki Y."/>
            <person name="Kazama H."/>
            <person name="Kakuta J."/>
            <person name="Shimamura S."/>
            <person name="Makita H."/>
            <person name="Hirai M."/>
            <person name="Miyazaki M."/>
            <person name="Takai K."/>
        </authorList>
    </citation>
    <scope>NUCLEOTIDE SEQUENCE [LARGE SCALE GENOMIC DNA]</scope>
    <source>
        <strain evidence="2 3">Hiromi1</strain>
    </source>
</reference>
<gene>
    <name evidence="2" type="ORF">TBH_C2370</name>
</gene>
<comment type="similarity">
    <text evidence="1">Belongs to the UPF0276 family.</text>
</comment>
<evidence type="ECO:0000313" key="3">
    <source>
        <dbReference type="Proteomes" id="UP000031631"/>
    </source>
</evidence>
<dbReference type="PANTHER" id="PTHR42194">
    <property type="entry name" value="UPF0276 PROTEIN HI_1600"/>
    <property type="match status" value="1"/>
</dbReference>
<dbReference type="AlphaFoldDB" id="A0A7U6JK85"/>
<accession>A0A7U6JK85</accession>
<dbReference type="Pfam" id="PF05114">
    <property type="entry name" value="MbnB_TglH_ChrH"/>
    <property type="match status" value="1"/>
</dbReference>
<keyword evidence="3" id="KW-1185">Reference proteome</keyword>